<reference evidence="1" key="1">
    <citation type="journal article" date="2014" name="Front. Microbiol.">
        <title>High frequency of phylogenetically diverse reductive dehalogenase-homologous genes in deep subseafloor sedimentary metagenomes.</title>
        <authorList>
            <person name="Kawai M."/>
            <person name="Futagami T."/>
            <person name="Toyoda A."/>
            <person name="Takaki Y."/>
            <person name="Nishi S."/>
            <person name="Hori S."/>
            <person name="Arai W."/>
            <person name="Tsubouchi T."/>
            <person name="Morono Y."/>
            <person name="Uchiyama I."/>
            <person name="Ito T."/>
            <person name="Fujiyama A."/>
            <person name="Inagaki F."/>
            <person name="Takami H."/>
        </authorList>
    </citation>
    <scope>NUCLEOTIDE SEQUENCE</scope>
    <source>
        <strain evidence="1">Expedition CK06-06</strain>
    </source>
</reference>
<sequence>MDKPTKTAIEEWVRGTTGVFSLTNIYNELCILSPENKHYLRTIMRRLVQAKVLKVPPGKRDGLYCLVDDEAPEEHWQSADKMSVPLRFPFELEKLVRILPKSLIILARSSGAGKTALLYNILYMNMYDFEMHLFNSEMGLM</sequence>
<evidence type="ECO:0000313" key="1">
    <source>
        <dbReference type="EMBL" id="GAI43216.1"/>
    </source>
</evidence>
<accession>X1PL01</accession>
<gene>
    <name evidence="1" type="ORF">S06H3_39268</name>
</gene>
<dbReference type="EMBL" id="BARV01024002">
    <property type="protein sequence ID" value="GAI43216.1"/>
    <property type="molecule type" value="Genomic_DNA"/>
</dbReference>
<proteinExistence type="predicted"/>
<feature type="non-terminal residue" evidence="1">
    <location>
        <position position="141"/>
    </location>
</feature>
<name>X1PL01_9ZZZZ</name>
<protein>
    <submittedName>
        <fullName evidence="1">Uncharacterized protein</fullName>
    </submittedName>
</protein>
<dbReference type="AlphaFoldDB" id="X1PL01"/>
<comment type="caution">
    <text evidence="1">The sequence shown here is derived from an EMBL/GenBank/DDBJ whole genome shotgun (WGS) entry which is preliminary data.</text>
</comment>
<organism evidence="1">
    <name type="scientific">marine sediment metagenome</name>
    <dbReference type="NCBI Taxonomy" id="412755"/>
    <lineage>
        <taxon>unclassified sequences</taxon>
        <taxon>metagenomes</taxon>
        <taxon>ecological metagenomes</taxon>
    </lineage>
</organism>